<feature type="modified residue" description="4-aspartylphosphate" evidence="1">
    <location>
        <position position="60"/>
    </location>
</feature>
<keyword evidence="1" id="KW-0597">Phosphoprotein</keyword>
<reference evidence="3" key="1">
    <citation type="submission" date="2023-03" db="EMBL/GenBank/DDBJ databases">
        <title>Edaphobacter sp.</title>
        <authorList>
            <person name="Huber K.J."/>
            <person name="Papendorf J."/>
            <person name="Pilke C."/>
            <person name="Bunk B."/>
            <person name="Sproeer C."/>
            <person name="Pester M."/>
        </authorList>
    </citation>
    <scope>NUCLEOTIDE SEQUENCE</scope>
    <source>
        <strain evidence="3">DSM 110680</strain>
    </source>
</reference>
<evidence type="ECO:0000256" key="1">
    <source>
        <dbReference type="PROSITE-ProRule" id="PRU00169"/>
    </source>
</evidence>
<organism evidence="3">
    <name type="scientific">Telmatobacter sp. DSM 110680</name>
    <dbReference type="NCBI Taxonomy" id="3036704"/>
    <lineage>
        <taxon>Bacteria</taxon>
        <taxon>Pseudomonadati</taxon>
        <taxon>Acidobacteriota</taxon>
        <taxon>Terriglobia</taxon>
        <taxon>Terriglobales</taxon>
        <taxon>Acidobacteriaceae</taxon>
        <taxon>Telmatobacter</taxon>
    </lineage>
</organism>
<protein>
    <submittedName>
        <fullName evidence="3">Response regulator</fullName>
    </submittedName>
</protein>
<dbReference type="PROSITE" id="PS50110">
    <property type="entry name" value="RESPONSE_REGULATORY"/>
    <property type="match status" value="1"/>
</dbReference>
<dbReference type="GO" id="GO:0000160">
    <property type="term" value="P:phosphorelay signal transduction system"/>
    <property type="evidence" value="ECO:0007669"/>
    <property type="project" value="InterPro"/>
</dbReference>
<accession>A0AAU7DJ40</accession>
<gene>
    <name evidence="3" type="ORF">P8935_24175</name>
</gene>
<name>A0AAU7DJ40_9BACT</name>
<feature type="domain" description="Response regulatory" evidence="2">
    <location>
        <begin position="4"/>
        <end position="126"/>
    </location>
</feature>
<proteinExistence type="predicted"/>
<dbReference type="EMBL" id="CP121196">
    <property type="protein sequence ID" value="XBH17650.1"/>
    <property type="molecule type" value="Genomic_DNA"/>
</dbReference>
<dbReference type="InterPro" id="IPR011006">
    <property type="entry name" value="CheY-like_superfamily"/>
</dbReference>
<dbReference type="SMART" id="SM00448">
    <property type="entry name" value="REC"/>
    <property type="match status" value="1"/>
</dbReference>
<evidence type="ECO:0000313" key="3">
    <source>
        <dbReference type="EMBL" id="XBH17650.1"/>
    </source>
</evidence>
<dbReference type="Gene3D" id="3.40.50.2300">
    <property type="match status" value="1"/>
</dbReference>
<evidence type="ECO:0000259" key="2">
    <source>
        <dbReference type="PROSITE" id="PS50110"/>
    </source>
</evidence>
<sequence>MTCVLLIVEDQPIDLRTAKATALLSGFTHIECTASPSDALKLLTKQVYDGTTLPDAILLDLVLGMDSGYEVLRFRYSNSELRKIPVLVWTGLTLETRHICELFKANLFLQKGEGAKALRESLDELRSLCAPEIE</sequence>
<dbReference type="SUPFAM" id="SSF52172">
    <property type="entry name" value="CheY-like"/>
    <property type="match status" value="1"/>
</dbReference>
<dbReference type="InterPro" id="IPR001789">
    <property type="entry name" value="Sig_transdc_resp-reg_receiver"/>
</dbReference>
<dbReference type="AlphaFoldDB" id="A0AAU7DJ40"/>